<feature type="region of interest" description="Disordered" evidence="1">
    <location>
        <begin position="19"/>
        <end position="51"/>
    </location>
</feature>
<evidence type="ECO:0000313" key="2">
    <source>
        <dbReference type="EMBL" id="KXZ45223.1"/>
    </source>
</evidence>
<evidence type="ECO:0000256" key="1">
    <source>
        <dbReference type="SAM" id="MobiDB-lite"/>
    </source>
</evidence>
<proteinExistence type="predicted"/>
<gene>
    <name evidence="2" type="ORF">GPECTOR_57g513</name>
</gene>
<feature type="compositionally biased region" description="Basic and acidic residues" evidence="1">
    <location>
        <begin position="215"/>
        <end position="224"/>
    </location>
</feature>
<sequence>MQDSFLPRYPLLRHRAAPHHGSFWNKGSLEGSATPGSTPRTAPRAPDNRHGYLLVPQGSFHIPQDASDGGLHAITPAVPGAGEAVWKNSYGNADKEAVALAAAAGLDFLGSFYDGDDDDLGVGPQVGASDADVGEAEPPAQDAQAPPPSTFDEEASFPPQARRKIASQAAYIAQLEEQQLTLRERIFLLEQQLAEAQQRRGASPSGHSNDEGGSEDEHATSSSD</sequence>
<name>A0A150G625_GONPE</name>
<dbReference type="AlphaFoldDB" id="A0A150G625"/>
<accession>A0A150G625</accession>
<evidence type="ECO:0000313" key="3">
    <source>
        <dbReference type="Proteomes" id="UP000075714"/>
    </source>
</evidence>
<reference evidence="3" key="1">
    <citation type="journal article" date="2016" name="Nat. Commun.">
        <title>The Gonium pectorale genome demonstrates co-option of cell cycle regulation during the evolution of multicellularity.</title>
        <authorList>
            <person name="Hanschen E.R."/>
            <person name="Marriage T.N."/>
            <person name="Ferris P.J."/>
            <person name="Hamaji T."/>
            <person name="Toyoda A."/>
            <person name="Fujiyama A."/>
            <person name="Neme R."/>
            <person name="Noguchi H."/>
            <person name="Minakuchi Y."/>
            <person name="Suzuki M."/>
            <person name="Kawai-Toyooka H."/>
            <person name="Smith D.R."/>
            <person name="Sparks H."/>
            <person name="Anderson J."/>
            <person name="Bakaric R."/>
            <person name="Luria V."/>
            <person name="Karger A."/>
            <person name="Kirschner M.W."/>
            <person name="Durand P.M."/>
            <person name="Michod R.E."/>
            <person name="Nozaki H."/>
            <person name="Olson B.J."/>
        </authorList>
    </citation>
    <scope>NUCLEOTIDE SEQUENCE [LARGE SCALE GENOMIC DNA]</scope>
    <source>
        <strain evidence="3">NIES-2863</strain>
    </source>
</reference>
<comment type="caution">
    <text evidence="2">The sequence shown here is derived from an EMBL/GenBank/DDBJ whole genome shotgun (WGS) entry which is preliminary data.</text>
</comment>
<dbReference type="Proteomes" id="UP000075714">
    <property type="component" value="Unassembled WGS sequence"/>
</dbReference>
<protein>
    <submittedName>
        <fullName evidence="2">Uncharacterized protein</fullName>
    </submittedName>
</protein>
<feature type="region of interest" description="Disordered" evidence="1">
    <location>
        <begin position="120"/>
        <end position="163"/>
    </location>
</feature>
<keyword evidence="3" id="KW-1185">Reference proteome</keyword>
<dbReference type="OrthoDB" id="539765at2759"/>
<organism evidence="2 3">
    <name type="scientific">Gonium pectorale</name>
    <name type="common">Green alga</name>
    <dbReference type="NCBI Taxonomy" id="33097"/>
    <lineage>
        <taxon>Eukaryota</taxon>
        <taxon>Viridiplantae</taxon>
        <taxon>Chlorophyta</taxon>
        <taxon>core chlorophytes</taxon>
        <taxon>Chlorophyceae</taxon>
        <taxon>CS clade</taxon>
        <taxon>Chlamydomonadales</taxon>
        <taxon>Volvocaceae</taxon>
        <taxon>Gonium</taxon>
    </lineage>
</organism>
<feature type="region of interest" description="Disordered" evidence="1">
    <location>
        <begin position="194"/>
        <end position="224"/>
    </location>
</feature>
<dbReference type="EMBL" id="LSYV01000058">
    <property type="protein sequence ID" value="KXZ45223.1"/>
    <property type="molecule type" value="Genomic_DNA"/>
</dbReference>